<protein>
    <submittedName>
        <fullName evidence="4">Band 7 protein</fullName>
    </submittedName>
</protein>
<proteinExistence type="predicted"/>
<dbReference type="GO" id="GO:0016020">
    <property type="term" value="C:membrane"/>
    <property type="evidence" value="ECO:0007669"/>
    <property type="project" value="UniProtKB-SubCell"/>
</dbReference>
<dbReference type="STRING" id="1185876.BN8_03196"/>
<dbReference type="Proteomes" id="UP000009309">
    <property type="component" value="Unassembled WGS sequence"/>
</dbReference>
<evidence type="ECO:0000256" key="1">
    <source>
        <dbReference type="ARBA" id="ARBA00004167"/>
    </source>
</evidence>
<dbReference type="Pfam" id="PF01145">
    <property type="entry name" value="Band_7"/>
    <property type="match status" value="1"/>
</dbReference>
<reference evidence="4 5" key="1">
    <citation type="journal article" date="2012" name="J. Bacteriol.">
        <title>Genome Sequence of the Filamentous Bacterium Fibrisoma limi BUZ 3T.</title>
        <authorList>
            <person name="Filippini M."/>
            <person name="Qi W."/>
            <person name="Jaenicke S."/>
            <person name="Goesmann A."/>
            <person name="Smits T.H."/>
            <person name="Bagheri H.C."/>
        </authorList>
    </citation>
    <scope>NUCLEOTIDE SEQUENCE [LARGE SCALE GENOMIC DNA]</scope>
    <source>
        <strain evidence="5">BUZ 3T</strain>
    </source>
</reference>
<dbReference type="SMART" id="SM00244">
    <property type="entry name" value="PHB"/>
    <property type="match status" value="1"/>
</dbReference>
<dbReference type="InterPro" id="IPR036013">
    <property type="entry name" value="Band_7/SPFH_dom_sf"/>
</dbReference>
<dbReference type="EMBL" id="CAIT01000006">
    <property type="protein sequence ID" value="CCH54055.1"/>
    <property type="molecule type" value="Genomic_DNA"/>
</dbReference>
<feature type="domain" description="Band 7" evidence="3">
    <location>
        <begin position="110"/>
        <end position="276"/>
    </location>
</feature>
<dbReference type="CDD" id="cd03402">
    <property type="entry name" value="SPFH_like_u2"/>
    <property type="match status" value="1"/>
</dbReference>
<dbReference type="eggNOG" id="COG0330">
    <property type="taxonomic scope" value="Bacteria"/>
</dbReference>
<comment type="caution">
    <text evidence="4">The sequence shown here is derived from an EMBL/GenBank/DDBJ whole genome shotgun (WGS) entry which is preliminary data.</text>
</comment>
<dbReference type="PANTHER" id="PTHR43446:SF1">
    <property type="entry name" value="BAND 7 DOMAIN-CONTAINING PROTEIN"/>
    <property type="match status" value="1"/>
</dbReference>
<accession>I2GJI0</accession>
<feature type="transmembrane region" description="Helical" evidence="2">
    <location>
        <begin position="97"/>
        <end position="115"/>
    </location>
</feature>
<evidence type="ECO:0000313" key="4">
    <source>
        <dbReference type="EMBL" id="CCH54055.1"/>
    </source>
</evidence>
<dbReference type="SUPFAM" id="SSF117892">
    <property type="entry name" value="Band 7/SPFH domain"/>
    <property type="match status" value="1"/>
</dbReference>
<evidence type="ECO:0000259" key="3">
    <source>
        <dbReference type="SMART" id="SM00244"/>
    </source>
</evidence>
<keyword evidence="5" id="KW-1185">Reference proteome</keyword>
<dbReference type="Gene3D" id="3.30.479.30">
    <property type="entry name" value="Band 7 domain"/>
    <property type="match status" value="1"/>
</dbReference>
<dbReference type="AlphaFoldDB" id="I2GJI0"/>
<organism evidence="4 5">
    <name type="scientific">Fibrisoma limi BUZ 3</name>
    <dbReference type="NCBI Taxonomy" id="1185876"/>
    <lineage>
        <taxon>Bacteria</taxon>
        <taxon>Pseudomonadati</taxon>
        <taxon>Bacteroidota</taxon>
        <taxon>Cytophagia</taxon>
        <taxon>Cytophagales</taxon>
        <taxon>Spirosomataceae</taxon>
        <taxon>Fibrisoma</taxon>
    </lineage>
</organism>
<comment type="subcellular location">
    <subcellularLocation>
        <location evidence="1">Membrane</location>
        <topology evidence="1">Single-pass membrane protein</topology>
    </subcellularLocation>
</comment>
<keyword evidence="2" id="KW-0812">Transmembrane</keyword>
<name>I2GJI0_9BACT</name>
<dbReference type="PANTHER" id="PTHR43446">
    <property type="entry name" value="MEMBRANE PROTEIN-RELATED"/>
    <property type="match status" value="1"/>
</dbReference>
<keyword evidence="2" id="KW-1133">Transmembrane helix</keyword>
<gene>
    <name evidence="4" type="ORF">BN8_03196</name>
</gene>
<sequence length="344" mass="38099">MTRRKTAALFTDGRGSQKPCSCQFNRFCFNLFVQTYRSCRFPLKIKPLIVVLCYQYDIKNTMNEKPLTSLSGYLLLLIGLMLLISSAFLFVRGAIGLAVPTLIVSLIILMGITVINPNEAIAATLFGDYVGTMKQNGLRWVNPLYSKTKISLRARNLNGQTIKVNDKMGNPIEIAAVVVWRVTDTAKALFEVDNYQLFVQIQSEAAVRFLASSHAYDNMEDEHETVTLRDNTGLINQFLEQELNARLERAGVDVVEARISHLAYAPEIAGAMLQRQQATAVVSARKQIVEGAVGMVEMALARLAEKDVVQLDEERKAAMVSNLLVVLCGEKSVSPVVNTGSLYT</sequence>
<keyword evidence="2" id="KW-0472">Membrane</keyword>
<evidence type="ECO:0000256" key="2">
    <source>
        <dbReference type="SAM" id="Phobius"/>
    </source>
</evidence>
<evidence type="ECO:0000313" key="5">
    <source>
        <dbReference type="Proteomes" id="UP000009309"/>
    </source>
</evidence>
<feature type="transmembrane region" description="Helical" evidence="2">
    <location>
        <begin position="72"/>
        <end position="91"/>
    </location>
</feature>
<dbReference type="InterPro" id="IPR001107">
    <property type="entry name" value="Band_7"/>
</dbReference>